<evidence type="ECO:0008006" key="3">
    <source>
        <dbReference type="Google" id="ProtNLM"/>
    </source>
</evidence>
<gene>
    <name evidence="1" type="ORF">AE0388_1437</name>
</gene>
<dbReference type="EMBL" id="JTJZ01000017">
    <property type="protein sequence ID" value="KHS53034.1"/>
    <property type="molecule type" value="Genomic_DNA"/>
</dbReference>
<dbReference type="RefSeq" id="WP_039208486.1">
    <property type="nucleotide sequence ID" value="NZ_JTJZ01000017.1"/>
</dbReference>
<reference evidence="1 2" key="1">
    <citation type="submission" date="2014-11" db="EMBL/GenBank/DDBJ databases">
        <title>Draft Genome Sequence of Brevibacterium linens AE038-8.</title>
        <authorList>
            <person name="Maizel D."/>
            <person name="Utturkar S.M."/>
            <person name="Brown S.D."/>
            <person name="Ferrero M."/>
            <person name="Rosen B.P."/>
        </authorList>
    </citation>
    <scope>NUCLEOTIDE SEQUENCE [LARGE SCALE GENOMIC DNA]</scope>
    <source>
        <strain evidence="1 2">AE038-8</strain>
    </source>
</reference>
<dbReference type="SUPFAM" id="SSF54427">
    <property type="entry name" value="NTF2-like"/>
    <property type="match status" value="1"/>
</dbReference>
<proteinExistence type="predicted"/>
<dbReference type="PATRIC" id="fig|1703.6.peg.1328"/>
<name>A0A0B9A2W2_BRELN</name>
<dbReference type="OrthoDB" id="4412416at2"/>
<evidence type="ECO:0000313" key="2">
    <source>
        <dbReference type="Proteomes" id="UP000031488"/>
    </source>
</evidence>
<comment type="caution">
    <text evidence="1">The sequence shown here is derived from an EMBL/GenBank/DDBJ whole genome shotgun (WGS) entry which is preliminary data.</text>
</comment>
<dbReference type="AlphaFoldDB" id="A0A0B9A2W2"/>
<evidence type="ECO:0000313" key="1">
    <source>
        <dbReference type="EMBL" id="KHS53034.1"/>
    </source>
</evidence>
<dbReference type="Proteomes" id="UP000031488">
    <property type="component" value="Unassembled WGS sequence"/>
</dbReference>
<dbReference type="Gene3D" id="3.10.450.50">
    <property type="match status" value="1"/>
</dbReference>
<dbReference type="InterPro" id="IPR032710">
    <property type="entry name" value="NTF2-like_dom_sf"/>
</dbReference>
<protein>
    <recommendedName>
        <fullName evidence="3">SnoaL-like domain-containing protein</fullName>
    </recommendedName>
</protein>
<sequence length="127" mass="13931">MTFTGTDSCGNSPKNVFVATFEENLFNGGREALNEVIADDCVLQIVHASDVETHTGRDAVLEALLTLSGQSHEVGHLEAAITHGKAAAAWGYWQAEADGDDLRHFSHTMWFTTHKAQDFGQIRIFQV</sequence>
<organism evidence="1 2">
    <name type="scientific">Brevibacterium linens</name>
    <dbReference type="NCBI Taxonomy" id="1703"/>
    <lineage>
        <taxon>Bacteria</taxon>
        <taxon>Bacillati</taxon>
        <taxon>Actinomycetota</taxon>
        <taxon>Actinomycetes</taxon>
        <taxon>Micrococcales</taxon>
        <taxon>Brevibacteriaceae</taxon>
        <taxon>Brevibacterium</taxon>
    </lineage>
</organism>
<accession>A0A0B9A2W2</accession>
<keyword evidence="2" id="KW-1185">Reference proteome</keyword>